<proteinExistence type="predicted"/>
<gene>
    <name evidence="1" type="ORF">F5144DRAFT_522558</name>
</gene>
<evidence type="ECO:0000313" key="1">
    <source>
        <dbReference type="EMBL" id="KAH6649848.1"/>
    </source>
</evidence>
<protein>
    <submittedName>
        <fullName evidence="1">Peptidase family M48-domain-containing protein</fullName>
    </submittedName>
</protein>
<organism evidence="1 2">
    <name type="scientific">Chaetomium tenue</name>
    <dbReference type="NCBI Taxonomy" id="1854479"/>
    <lineage>
        <taxon>Eukaryota</taxon>
        <taxon>Fungi</taxon>
        <taxon>Dikarya</taxon>
        <taxon>Ascomycota</taxon>
        <taxon>Pezizomycotina</taxon>
        <taxon>Sordariomycetes</taxon>
        <taxon>Sordariomycetidae</taxon>
        <taxon>Sordariales</taxon>
        <taxon>Chaetomiaceae</taxon>
        <taxon>Chaetomium</taxon>
    </lineage>
</organism>
<comment type="caution">
    <text evidence="1">The sequence shown here is derived from an EMBL/GenBank/DDBJ whole genome shotgun (WGS) entry which is preliminary data.</text>
</comment>
<evidence type="ECO:0000313" key="2">
    <source>
        <dbReference type="Proteomes" id="UP000724584"/>
    </source>
</evidence>
<dbReference type="EMBL" id="JAGIZQ010000001">
    <property type="protein sequence ID" value="KAH6649848.1"/>
    <property type="molecule type" value="Genomic_DNA"/>
</dbReference>
<dbReference type="Proteomes" id="UP000724584">
    <property type="component" value="Unassembled WGS sequence"/>
</dbReference>
<reference evidence="1 2" key="1">
    <citation type="journal article" date="2021" name="Nat. Commun.">
        <title>Genetic determinants of endophytism in the Arabidopsis root mycobiome.</title>
        <authorList>
            <person name="Mesny F."/>
            <person name="Miyauchi S."/>
            <person name="Thiergart T."/>
            <person name="Pickel B."/>
            <person name="Atanasova L."/>
            <person name="Karlsson M."/>
            <person name="Huettel B."/>
            <person name="Barry K.W."/>
            <person name="Haridas S."/>
            <person name="Chen C."/>
            <person name="Bauer D."/>
            <person name="Andreopoulos W."/>
            <person name="Pangilinan J."/>
            <person name="LaButti K."/>
            <person name="Riley R."/>
            <person name="Lipzen A."/>
            <person name="Clum A."/>
            <person name="Drula E."/>
            <person name="Henrissat B."/>
            <person name="Kohler A."/>
            <person name="Grigoriev I.V."/>
            <person name="Martin F.M."/>
            <person name="Hacquard S."/>
        </authorList>
    </citation>
    <scope>NUCLEOTIDE SEQUENCE [LARGE SCALE GENOMIC DNA]</scope>
    <source>
        <strain evidence="1 2">MPI-SDFR-AT-0079</strain>
    </source>
</reference>
<name>A0ACB7PL58_9PEZI</name>
<sequence length="432" mass="48892">MLKVLRPRPFLAQGSSAMRRLRPPPSRPIASPLRVTTRCPPFSSPYSNQQPPHTIELFPPRPSLPRPFRPPTRPTPITLPHPQQHHHHHQHRTYNYHPNNHNRRTPPPQPYSDPAYRDARLLAAKPLLHWRGFRALHTPTTYTILLAVGGGLAAFYFAHLETVPVSGRTRFNAYGAASVRRAGELEHRRLLWEMEQQGVTVLPEWDGRVVRVRRVMERLLLPFRAVVGLEGMEGEEWEVSVVDDPRTANAFVLPGGKVFVFSGILGLARNDSGLATVLGHEIAHNLAGHHGERLSQDIKASVVLYTMMVLGGAFGLGPLIMHYFGSRFLDVAFGFPMSRLQESEADYIGLMMMAEACYDPQEAARFWARMEKATGQEMPEWMSTHPANMNRIKKIQEWLPEAMEKRAQSDCSSTTAFADLFKHAMRTGQVFF</sequence>
<keyword evidence="2" id="KW-1185">Reference proteome</keyword>
<accession>A0ACB7PL58</accession>